<comment type="caution">
    <text evidence="1">The sequence shown here is derived from an EMBL/GenBank/DDBJ whole genome shotgun (WGS) entry which is preliminary data.</text>
</comment>
<evidence type="ECO:0000313" key="2">
    <source>
        <dbReference type="Proteomes" id="UP000789375"/>
    </source>
</evidence>
<dbReference type="Proteomes" id="UP000789375">
    <property type="component" value="Unassembled WGS sequence"/>
</dbReference>
<proteinExistence type="predicted"/>
<keyword evidence="2" id="KW-1185">Reference proteome</keyword>
<organism evidence="1 2">
    <name type="scientific">Funneliformis mosseae</name>
    <name type="common">Endomycorrhizal fungus</name>
    <name type="synonym">Glomus mosseae</name>
    <dbReference type="NCBI Taxonomy" id="27381"/>
    <lineage>
        <taxon>Eukaryota</taxon>
        <taxon>Fungi</taxon>
        <taxon>Fungi incertae sedis</taxon>
        <taxon>Mucoromycota</taxon>
        <taxon>Glomeromycotina</taxon>
        <taxon>Glomeromycetes</taxon>
        <taxon>Glomerales</taxon>
        <taxon>Glomeraceae</taxon>
        <taxon>Funneliformis</taxon>
    </lineage>
</organism>
<accession>A0A9N9GF86</accession>
<dbReference type="AlphaFoldDB" id="A0A9N9GF86"/>
<reference evidence="1" key="1">
    <citation type="submission" date="2021-06" db="EMBL/GenBank/DDBJ databases">
        <authorList>
            <person name="Kallberg Y."/>
            <person name="Tangrot J."/>
            <person name="Rosling A."/>
        </authorList>
    </citation>
    <scope>NUCLEOTIDE SEQUENCE</scope>
    <source>
        <strain evidence="1">87-6 pot B 2015</strain>
    </source>
</reference>
<sequence>MKKYLKNGQNDKNLSSSNYPWKTQWQNIILEQDSLIENISNEDIIQVWHVKRTGSSEVGNYIVLLDDGSHLCTSIFHVNLISSWYPPSN</sequence>
<protein>
    <submittedName>
        <fullName evidence="1">7984_t:CDS:1</fullName>
    </submittedName>
</protein>
<evidence type="ECO:0000313" key="1">
    <source>
        <dbReference type="EMBL" id="CAG8603481.1"/>
    </source>
</evidence>
<dbReference type="EMBL" id="CAJVPP010002534">
    <property type="protein sequence ID" value="CAG8603481.1"/>
    <property type="molecule type" value="Genomic_DNA"/>
</dbReference>
<gene>
    <name evidence="1" type="ORF">FMOSSE_LOCUS9074</name>
</gene>
<name>A0A9N9GF86_FUNMO</name>